<feature type="transmembrane region" description="Helical" evidence="1">
    <location>
        <begin position="407"/>
        <end position="423"/>
    </location>
</feature>
<keyword evidence="1" id="KW-1133">Transmembrane helix</keyword>
<dbReference type="InterPro" id="IPR006726">
    <property type="entry name" value="PHBA_efflux_AaeB/fusaric-R"/>
</dbReference>
<proteinExistence type="predicted"/>
<evidence type="ECO:0000256" key="1">
    <source>
        <dbReference type="SAM" id="Phobius"/>
    </source>
</evidence>
<dbReference type="KEGG" id="ant:Arnit_1269"/>
<gene>
    <name evidence="2" type="ordered locus">Arnit_1269</name>
</gene>
<dbReference type="eggNOG" id="COG1289">
    <property type="taxonomic scope" value="Bacteria"/>
</dbReference>
<accession>D5V4M2</accession>
<keyword evidence="3" id="KW-1185">Reference proteome</keyword>
<dbReference type="STRING" id="572480.Arnit_1269"/>
<dbReference type="Pfam" id="PF04632">
    <property type="entry name" value="FUSC"/>
    <property type="match status" value="1"/>
</dbReference>
<keyword evidence="1" id="KW-0472">Membrane</keyword>
<protein>
    <submittedName>
        <fullName evidence="2">Fusaric acid resistance protein conserved region</fullName>
    </submittedName>
</protein>
<feature type="transmembrane region" description="Helical" evidence="1">
    <location>
        <begin position="36"/>
        <end position="61"/>
    </location>
</feature>
<sequence length="699" mass="79828">MYLVASKQNISLAIDEWISKDLPIFKYVIKSTTATLLALCICMYFNLAMPQTSVFTVFIVMQPFSGLVFSKSYYRFVGTVIGTIMAIILVGAYAQDRVSFTLFFALWVGLCSVISFMSRNFMSYGFVLTGYTIALVAMPTIGNPLNVFTFGIDRLSEVVIGLLCASFVSEILFPQKLSNTLLKGEQNKFSLLITSLSKSENLFDFENENMNYARDILGSDALRVNSSFETNMKKTDKLYYKRLNSQFMHINTTFFSLRNTLNNNKDNSEFINSLKKIYIDFEKCLSNYSNSNNLPNLINELKKVKGITKIKIEEEKKSLDLDDFDLIHDFNTITSLFLRLESEIYDYCNTYYGFTTNSDKIKRLEKFAENLKFSTYSDNVLISLMILRASITLIVVITVWIISGWEYGSLAVLPATANTLLLSTAPNPVGATKNFLKGAAVGFIITPIYNFYIIPMYVSDLFTLCLFLTPVLAGISLFMILPGKNLIGFGFLLIFITTCAIHTQYNMSFDTFMDMNIATVIGLLFSGLSFVLINFTSNIWIESRVKKALSKQIEITTKDKLALQRVRLESASFDLIQRYSAIGRLDNKSNNKIFRWVLLILEIGKAIINIRKTATLFTKPKPQEINKILILIRKYFDLKDKNNKENQMEKIRELINEFEQVHLRSANDQKLLKDIYLDFSIIYSLMKKKEFLPIKGETI</sequence>
<dbReference type="RefSeq" id="WP_013135072.1">
    <property type="nucleotide sequence ID" value="NC_014166.1"/>
</dbReference>
<feature type="transmembrane region" description="Helical" evidence="1">
    <location>
        <begin position="380"/>
        <end position="401"/>
    </location>
</feature>
<evidence type="ECO:0000313" key="3">
    <source>
        <dbReference type="Proteomes" id="UP000000939"/>
    </source>
</evidence>
<feature type="transmembrane region" description="Helical" evidence="1">
    <location>
        <begin position="461"/>
        <end position="481"/>
    </location>
</feature>
<organism evidence="2 3">
    <name type="scientific">Arcobacter nitrofigilis (strain ATCC 33309 / DSM 7299 / CCUG 15893 / LMG 7604 / NCTC 12251 / CI)</name>
    <name type="common">Campylobacter nitrofigilis</name>
    <dbReference type="NCBI Taxonomy" id="572480"/>
    <lineage>
        <taxon>Bacteria</taxon>
        <taxon>Pseudomonadati</taxon>
        <taxon>Campylobacterota</taxon>
        <taxon>Epsilonproteobacteria</taxon>
        <taxon>Campylobacterales</taxon>
        <taxon>Arcobacteraceae</taxon>
        <taxon>Arcobacter</taxon>
    </lineage>
</organism>
<feature type="transmembrane region" description="Helical" evidence="1">
    <location>
        <begin position="73"/>
        <end position="94"/>
    </location>
</feature>
<feature type="transmembrane region" description="Helical" evidence="1">
    <location>
        <begin position="486"/>
        <end position="505"/>
    </location>
</feature>
<dbReference type="GO" id="GO:0022857">
    <property type="term" value="F:transmembrane transporter activity"/>
    <property type="evidence" value="ECO:0007669"/>
    <property type="project" value="InterPro"/>
</dbReference>
<dbReference type="Proteomes" id="UP000000939">
    <property type="component" value="Chromosome"/>
</dbReference>
<reference evidence="2 3" key="1">
    <citation type="journal article" date="2010" name="Stand. Genomic Sci.">
        <title>Complete genome sequence of Arcobacter nitrofigilis type strain (CI).</title>
        <authorList>
            <person name="Pati A."/>
            <person name="Gronow S."/>
            <person name="Lapidus A."/>
            <person name="Copeland A."/>
            <person name="Glavina Del Rio T."/>
            <person name="Nolan M."/>
            <person name="Lucas S."/>
            <person name="Tice H."/>
            <person name="Cheng J.F."/>
            <person name="Han C."/>
            <person name="Chertkov O."/>
            <person name="Bruce D."/>
            <person name="Tapia R."/>
            <person name="Goodwin L."/>
            <person name="Pitluck S."/>
            <person name="Liolios K."/>
            <person name="Ivanova N."/>
            <person name="Mavromatis K."/>
            <person name="Chen A."/>
            <person name="Palaniappan K."/>
            <person name="Land M."/>
            <person name="Hauser L."/>
            <person name="Chang Y.J."/>
            <person name="Jeffries C.D."/>
            <person name="Detter J.C."/>
            <person name="Rohde M."/>
            <person name="Goker M."/>
            <person name="Bristow J."/>
            <person name="Eisen J.A."/>
            <person name="Markowitz V."/>
            <person name="Hugenholtz P."/>
            <person name="Klenk H.P."/>
            <person name="Kyrpides N.C."/>
        </authorList>
    </citation>
    <scope>NUCLEOTIDE SEQUENCE [LARGE SCALE GENOMIC DNA]</scope>
    <source>
        <strain evidence="3">ATCC 33309 / DSM 7299 / CCUG 15893 / LMG 7604 / NCTC 12251 / CI</strain>
    </source>
</reference>
<feature type="transmembrane region" description="Helical" evidence="1">
    <location>
        <begin position="517"/>
        <end position="541"/>
    </location>
</feature>
<dbReference type="AlphaFoldDB" id="D5V4M2"/>
<name>D5V4M2_ARCNC</name>
<evidence type="ECO:0000313" key="2">
    <source>
        <dbReference type="EMBL" id="ADG92927.1"/>
    </source>
</evidence>
<dbReference type="GO" id="GO:0005886">
    <property type="term" value="C:plasma membrane"/>
    <property type="evidence" value="ECO:0007669"/>
    <property type="project" value="InterPro"/>
</dbReference>
<dbReference type="EMBL" id="CP001999">
    <property type="protein sequence ID" value="ADG92927.1"/>
    <property type="molecule type" value="Genomic_DNA"/>
</dbReference>
<keyword evidence="1" id="KW-0812">Transmembrane</keyword>
<feature type="transmembrane region" description="Helical" evidence="1">
    <location>
        <begin position="124"/>
        <end position="142"/>
    </location>
</feature>
<feature type="transmembrane region" description="Helical" evidence="1">
    <location>
        <begin position="435"/>
        <end position="455"/>
    </location>
</feature>
<feature type="transmembrane region" description="Helical" evidence="1">
    <location>
        <begin position="100"/>
        <end position="117"/>
    </location>
</feature>
<dbReference type="HOGENOM" id="CLU_013927_0_0_7"/>
<dbReference type="OrthoDB" id="6538131at2"/>